<dbReference type="Pfam" id="PF13180">
    <property type="entry name" value="PDZ_2"/>
    <property type="match status" value="1"/>
</dbReference>
<dbReference type="Gene3D" id="2.30.42.10">
    <property type="match status" value="2"/>
</dbReference>
<feature type="chain" id="PRO_5047384049" evidence="4">
    <location>
        <begin position="21"/>
        <end position="505"/>
    </location>
</feature>
<dbReference type="PANTHER" id="PTHR22939">
    <property type="entry name" value="SERINE PROTEASE FAMILY S1C HTRA-RELATED"/>
    <property type="match status" value="1"/>
</dbReference>
<protein>
    <submittedName>
        <fullName evidence="6">Trypsin-like peptidase domain-containing protein</fullName>
    </submittedName>
</protein>
<keyword evidence="3" id="KW-0378">Hydrolase</keyword>
<dbReference type="EMBL" id="JBHUIM010000001">
    <property type="protein sequence ID" value="MFD2244750.1"/>
    <property type="molecule type" value="Genomic_DNA"/>
</dbReference>
<evidence type="ECO:0000256" key="4">
    <source>
        <dbReference type="SAM" id="SignalP"/>
    </source>
</evidence>
<feature type="signal peptide" evidence="4">
    <location>
        <begin position="1"/>
        <end position="20"/>
    </location>
</feature>
<dbReference type="InterPro" id="IPR025926">
    <property type="entry name" value="PDZ-like_dom"/>
</dbReference>
<name>A0ABW5CUT8_9BACT</name>
<dbReference type="SUPFAM" id="SSF50494">
    <property type="entry name" value="Trypsin-like serine proteases"/>
    <property type="match status" value="1"/>
</dbReference>
<keyword evidence="2" id="KW-0645">Protease</keyword>
<dbReference type="InterPro" id="IPR036034">
    <property type="entry name" value="PDZ_sf"/>
</dbReference>
<dbReference type="Pfam" id="PF13365">
    <property type="entry name" value="Trypsin_2"/>
    <property type="match status" value="1"/>
</dbReference>
<feature type="domain" description="PDZ" evidence="5">
    <location>
        <begin position="297"/>
        <end position="384"/>
    </location>
</feature>
<dbReference type="InterPro" id="IPR009003">
    <property type="entry name" value="Peptidase_S1_PA"/>
</dbReference>
<evidence type="ECO:0000313" key="7">
    <source>
        <dbReference type="Proteomes" id="UP001597374"/>
    </source>
</evidence>
<proteinExistence type="inferred from homology"/>
<dbReference type="PROSITE" id="PS50106">
    <property type="entry name" value="PDZ"/>
    <property type="match status" value="1"/>
</dbReference>
<dbReference type="PRINTS" id="PR00834">
    <property type="entry name" value="PROTEASES2C"/>
</dbReference>
<dbReference type="Pfam" id="PF12812">
    <property type="entry name" value="PDZ_1"/>
    <property type="match status" value="1"/>
</dbReference>
<keyword evidence="7" id="KW-1185">Reference proteome</keyword>
<comment type="caution">
    <text evidence="6">The sequence shown here is derived from an EMBL/GenBank/DDBJ whole genome shotgun (WGS) entry which is preliminary data.</text>
</comment>
<accession>A0ABW5CUT8</accession>
<evidence type="ECO:0000313" key="6">
    <source>
        <dbReference type="EMBL" id="MFD2244750.1"/>
    </source>
</evidence>
<dbReference type="PANTHER" id="PTHR22939:SF129">
    <property type="entry name" value="SERINE PROTEASE HTRA2, MITOCHONDRIAL"/>
    <property type="match status" value="1"/>
</dbReference>
<dbReference type="InterPro" id="IPR001940">
    <property type="entry name" value="Peptidase_S1C"/>
</dbReference>
<evidence type="ECO:0000256" key="2">
    <source>
        <dbReference type="ARBA" id="ARBA00022670"/>
    </source>
</evidence>
<dbReference type="Proteomes" id="UP001597374">
    <property type="component" value="Unassembled WGS sequence"/>
</dbReference>
<evidence type="ECO:0000256" key="1">
    <source>
        <dbReference type="ARBA" id="ARBA00010541"/>
    </source>
</evidence>
<keyword evidence="4" id="KW-0732">Signal</keyword>
<sequence length="505" mass="52878">MRKAVPVLMITLLSAAMTIAGVRCVDKRSDVELQAPGNKDKDVSFVKGSATSVTYSSAGNPDFVRAASLVTPAVVHIKTSYENVASEGDEFFYDLFGSPQSPRVATGSGSGVIIASDGYIVTNNHVIESTSAIEVVLPDKRSFKAKLIGGDPSTDLALLKIDGKNFPVVKLGNSDSVQVGEWVLAVGYPLSLNTTVTAGIISAKGRSIGILNRPSQNNYSDQTQSANTAIESFIQTDAAINPGNSGGALVNTAGQLIGINAAIASQTGSYMGYGFAIPVNLMQKVVTDFKKYGEVRRGYLGVSFPAPAVEEQILRERGIDPASVKGVYIIGVQPKSGAAAAGLKEGDIIQSIDGVTVTSSAELSERIARHNPGDKVKLSYLRDGRTRAANVTLKGAETEADVAAANGSAKGLQAKLGAIFEPLPDRIKQRYRLSSGVYVSEVQSGGFFDLAGIPKGTIITRVNGKPVNTLADVNNAIGSAKSRMVRLEGMTPDGASFIFNFPLGA</sequence>
<organism evidence="6 7">
    <name type="scientific">Pontibacter ruber</name>
    <dbReference type="NCBI Taxonomy" id="1343895"/>
    <lineage>
        <taxon>Bacteria</taxon>
        <taxon>Pseudomonadati</taxon>
        <taxon>Bacteroidota</taxon>
        <taxon>Cytophagia</taxon>
        <taxon>Cytophagales</taxon>
        <taxon>Hymenobacteraceae</taxon>
        <taxon>Pontibacter</taxon>
    </lineage>
</organism>
<dbReference type="RefSeq" id="WP_250429872.1">
    <property type="nucleotide sequence ID" value="NZ_JALPRR010000002.1"/>
</dbReference>
<reference evidence="7" key="1">
    <citation type="journal article" date="2019" name="Int. J. Syst. Evol. Microbiol.">
        <title>The Global Catalogue of Microorganisms (GCM) 10K type strain sequencing project: providing services to taxonomists for standard genome sequencing and annotation.</title>
        <authorList>
            <consortium name="The Broad Institute Genomics Platform"/>
            <consortium name="The Broad Institute Genome Sequencing Center for Infectious Disease"/>
            <person name="Wu L."/>
            <person name="Ma J."/>
        </authorList>
    </citation>
    <scope>NUCLEOTIDE SEQUENCE [LARGE SCALE GENOMIC DNA]</scope>
    <source>
        <strain evidence="7">CGMCC 4.1782</strain>
    </source>
</reference>
<evidence type="ECO:0000256" key="3">
    <source>
        <dbReference type="ARBA" id="ARBA00022801"/>
    </source>
</evidence>
<dbReference type="SMART" id="SM00228">
    <property type="entry name" value="PDZ"/>
    <property type="match status" value="2"/>
</dbReference>
<dbReference type="SUPFAM" id="SSF50156">
    <property type="entry name" value="PDZ domain-like"/>
    <property type="match status" value="2"/>
</dbReference>
<dbReference type="Gene3D" id="2.40.10.120">
    <property type="match status" value="1"/>
</dbReference>
<evidence type="ECO:0000259" key="5">
    <source>
        <dbReference type="PROSITE" id="PS50106"/>
    </source>
</evidence>
<gene>
    <name evidence="6" type="ORF">ACFSKP_00695</name>
</gene>
<dbReference type="InterPro" id="IPR001478">
    <property type="entry name" value="PDZ"/>
</dbReference>
<comment type="similarity">
    <text evidence="1">Belongs to the peptidase S1C family.</text>
</comment>